<feature type="transmembrane region" description="Helical" evidence="1">
    <location>
        <begin position="33"/>
        <end position="54"/>
    </location>
</feature>
<dbReference type="AlphaFoldDB" id="A0A2I1H6M5"/>
<keyword evidence="3" id="KW-1185">Reference proteome</keyword>
<gene>
    <name evidence="2" type="ORF">RhiirA4_409857</name>
</gene>
<protein>
    <submittedName>
        <fullName evidence="2">Uncharacterized protein</fullName>
    </submittedName>
</protein>
<name>A0A2I1H6M5_9GLOM</name>
<evidence type="ECO:0000313" key="2">
    <source>
        <dbReference type="EMBL" id="PKY54521.1"/>
    </source>
</evidence>
<accession>A0A2I1H6M5</accession>
<dbReference type="VEuPathDB" id="FungiDB:RhiirA1_427613"/>
<sequence>MVRAQLLNNLIVRNFSNNGKIDEIIHKRNKGNIVIKIVMINDTGGFLVYLANILKLDLMSMHYEI</sequence>
<proteinExistence type="predicted"/>
<keyword evidence="1" id="KW-0812">Transmembrane</keyword>
<dbReference type="EMBL" id="LLXI01001625">
    <property type="protein sequence ID" value="PKY54521.1"/>
    <property type="molecule type" value="Genomic_DNA"/>
</dbReference>
<evidence type="ECO:0000256" key="1">
    <source>
        <dbReference type="SAM" id="Phobius"/>
    </source>
</evidence>
<reference evidence="2 3" key="1">
    <citation type="submission" date="2015-10" db="EMBL/GenBank/DDBJ databases">
        <title>Genome analyses suggest a sexual origin of heterokaryosis in a supposedly ancient asexual fungus.</title>
        <authorList>
            <person name="Ropars J."/>
            <person name="Sedzielewska K."/>
            <person name="Noel J."/>
            <person name="Charron P."/>
            <person name="Farinelli L."/>
            <person name="Marton T."/>
            <person name="Kruger M."/>
            <person name="Pelin A."/>
            <person name="Brachmann A."/>
            <person name="Corradi N."/>
        </authorList>
    </citation>
    <scope>NUCLEOTIDE SEQUENCE [LARGE SCALE GENOMIC DNA]</scope>
    <source>
        <strain evidence="2 3">A4</strain>
    </source>
</reference>
<keyword evidence="1" id="KW-1133">Transmembrane helix</keyword>
<keyword evidence="1" id="KW-0472">Membrane</keyword>
<evidence type="ECO:0000313" key="3">
    <source>
        <dbReference type="Proteomes" id="UP000234323"/>
    </source>
</evidence>
<dbReference type="Proteomes" id="UP000234323">
    <property type="component" value="Unassembled WGS sequence"/>
</dbReference>
<comment type="caution">
    <text evidence="2">The sequence shown here is derived from an EMBL/GenBank/DDBJ whole genome shotgun (WGS) entry which is preliminary data.</text>
</comment>
<organism evidence="2 3">
    <name type="scientific">Rhizophagus irregularis</name>
    <dbReference type="NCBI Taxonomy" id="588596"/>
    <lineage>
        <taxon>Eukaryota</taxon>
        <taxon>Fungi</taxon>
        <taxon>Fungi incertae sedis</taxon>
        <taxon>Mucoromycota</taxon>
        <taxon>Glomeromycotina</taxon>
        <taxon>Glomeromycetes</taxon>
        <taxon>Glomerales</taxon>
        <taxon>Glomeraceae</taxon>
        <taxon>Rhizophagus</taxon>
    </lineage>
</organism>